<name>A0A671WUG3_SPAAU</name>
<organism evidence="1 2">
    <name type="scientific">Sparus aurata</name>
    <name type="common">Gilthead sea bream</name>
    <dbReference type="NCBI Taxonomy" id="8175"/>
    <lineage>
        <taxon>Eukaryota</taxon>
        <taxon>Metazoa</taxon>
        <taxon>Chordata</taxon>
        <taxon>Craniata</taxon>
        <taxon>Vertebrata</taxon>
        <taxon>Euteleostomi</taxon>
        <taxon>Actinopterygii</taxon>
        <taxon>Neopterygii</taxon>
        <taxon>Teleostei</taxon>
        <taxon>Neoteleostei</taxon>
        <taxon>Acanthomorphata</taxon>
        <taxon>Eupercaria</taxon>
        <taxon>Spariformes</taxon>
        <taxon>Sparidae</taxon>
        <taxon>Sparus</taxon>
    </lineage>
</organism>
<accession>A0A671WUG3</accession>
<dbReference type="InParanoid" id="A0A671WUG3"/>
<evidence type="ECO:0000313" key="2">
    <source>
        <dbReference type="Proteomes" id="UP000472265"/>
    </source>
</evidence>
<dbReference type="GeneTree" id="ENSGT00940000177101"/>
<dbReference type="Gene3D" id="2.60.40.10">
    <property type="entry name" value="Immunoglobulins"/>
    <property type="match status" value="1"/>
</dbReference>
<evidence type="ECO:0000313" key="1">
    <source>
        <dbReference type="Ensembl" id="ENSSAUP00010041622.1"/>
    </source>
</evidence>
<keyword evidence="2" id="KW-1185">Reference proteome</keyword>
<protein>
    <submittedName>
        <fullName evidence="1">Uncharacterized protein</fullName>
    </submittedName>
</protein>
<reference evidence="1" key="1">
    <citation type="submission" date="2021-04" db="EMBL/GenBank/DDBJ databases">
        <authorList>
            <consortium name="Wellcome Sanger Institute Data Sharing"/>
        </authorList>
    </citation>
    <scope>NUCLEOTIDE SEQUENCE [LARGE SCALE GENOMIC DNA]</scope>
</reference>
<dbReference type="AlphaFoldDB" id="A0A671WUG3"/>
<reference evidence="1" key="2">
    <citation type="submission" date="2025-08" db="UniProtKB">
        <authorList>
            <consortium name="Ensembl"/>
        </authorList>
    </citation>
    <scope>IDENTIFICATION</scope>
</reference>
<proteinExistence type="predicted"/>
<dbReference type="Ensembl" id="ENSSAUT00010043824.1">
    <property type="protein sequence ID" value="ENSSAUP00010041622.1"/>
    <property type="gene ID" value="ENSSAUG00010017514.1"/>
</dbReference>
<reference evidence="1" key="3">
    <citation type="submission" date="2025-09" db="UniProtKB">
        <authorList>
            <consortium name="Ensembl"/>
        </authorList>
    </citation>
    <scope>IDENTIFICATION</scope>
</reference>
<dbReference type="Proteomes" id="UP000472265">
    <property type="component" value="Chromosome 23"/>
</dbReference>
<sequence>MDEKLILLYFFCKCQTCDLQVCWIMIPFSLLPGVWSEIKLDQSPSEVKRPGETVKISCIISCYIVKTLNNTIFLHK</sequence>
<dbReference type="InterPro" id="IPR013783">
    <property type="entry name" value="Ig-like_fold"/>
</dbReference>